<evidence type="ECO:0000256" key="6">
    <source>
        <dbReference type="ARBA" id="ARBA00022801"/>
    </source>
</evidence>
<feature type="region of interest" description="Disordered" evidence="12">
    <location>
        <begin position="11"/>
        <end position="33"/>
    </location>
</feature>
<dbReference type="Proteomes" id="UP000887577">
    <property type="component" value="Unplaced"/>
</dbReference>
<keyword evidence="4 11" id="KW-0963">Cytoplasm</keyword>
<keyword evidence="7" id="KW-0788">Thiol protease</keyword>
<comment type="similarity">
    <text evidence="2 11">Belongs to the peptidase C54 family.</text>
</comment>
<dbReference type="AlphaFoldDB" id="A0A914YNC3"/>
<evidence type="ECO:0000256" key="10">
    <source>
        <dbReference type="ARBA" id="ARBA00029362"/>
    </source>
</evidence>
<keyword evidence="9 11" id="KW-0072">Autophagy</keyword>
<evidence type="ECO:0000256" key="7">
    <source>
        <dbReference type="ARBA" id="ARBA00022807"/>
    </source>
</evidence>
<dbReference type="InterPro" id="IPR046792">
    <property type="entry name" value="Peptidase_C54_cat"/>
</dbReference>
<dbReference type="InterPro" id="IPR005078">
    <property type="entry name" value="Peptidase_C54"/>
</dbReference>
<dbReference type="GO" id="GO:0005737">
    <property type="term" value="C:cytoplasm"/>
    <property type="evidence" value="ECO:0007669"/>
    <property type="project" value="UniProtKB-SubCell"/>
</dbReference>
<dbReference type="GO" id="GO:0019786">
    <property type="term" value="F:protein-phosphatidylethanolamide deconjugating activity"/>
    <property type="evidence" value="ECO:0007669"/>
    <property type="project" value="InterPro"/>
</dbReference>
<evidence type="ECO:0000256" key="9">
    <source>
        <dbReference type="ARBA" id="ARBA00023006"/>
    </source>
</evidence>
<evidence type="ECO:0000313" key="14">
    <source>
        <dbReference type="Proteomes" id="UP000887577"/>
    </source>
</evidence>
<dbReference type="SUPFAM" id="SSF54001">
    <property type="entry name" value="Cysteine proteinases"/>
    <property type="match status" value="1"/>
</dbReference>
<evidence type="ECO:0000313" key="15">
    <source>
        <dbReference type="WBParaSite" id="PSU_v2.g18832.t1"/>
    </source>
</evidence>
<keyword evidence="6 11" id="KW-0378">Hydrolase</keyword>
<dbReference type="GO" id="GO:0016485">
    <property type="term" value="P:protein processing"/>
    <property type="evidence" value="ECO:0007669"/>
    <property type="project" value="TreeGrafter"/>
</dbReference>
<evidence type="ECO:0000256" key="2">
    <source>
        <dbReference type="ARBA" id="ARBA00010958"/>
    </source>
</evidence>
<accession>A0A914YNC3</accession>
<feature type="domain" description="Peptidase C54 catalytic" evidence="13">
    <location>
        <begin position="92"/>
        <end position="355"/>
    </location>
</feature>
<evidence type="ECO:0000259" key="13">
    <source>
        <dbReference type="Pfam" id="PF03416"/>
    </source>
</evidence>
<protein>
    <recommendedName>
        <fullName evidence="11">Cysteine protease</fullName>
        <ecNumber evidence="11">3.4.22.-</ecNumber>
    </recommendedName>
</protein>
<keyword evidence="8 11" id="KW-0653">Protein transport</keyword>
<name>A0A914YNC3_9BILA</name>
<evidence type="ECO:0000256" key="1">
    <source>
        <dbReference type="ARBA" id="ARBA00004496"/>
    </source>
</evidence>
<dbReference type="GO" id="GO:0000045">
    <property type="term" value="P:autophagosome assembly"/>
    <property type="evidence" value="ECO:0007669"/>
    <property type="project" value="TreeGrafter"/>
</dbReference>
<dbReference type="PANTHER" id="PTHR22624:SF52">
    <property type="entry name" value="CYSTEINE PROTEASE"/>
    <property type="match status" value="1"/>
</dbReference>
<reference evidence="15" key="1">
    <citation type="submission" date="2022-11" db="UniProtKB">
        <authorList>
            <consortium name="WormBaseParasite"/>
        </authorList>
    </citation>
    <scope>IDENTIFICATION</scope>
</reference>
<dbReference type="WBParaSite" id="PSU_v2.g18832.t1">
    <property type="protein sequence ID" value="PSU_v2.g18832.t1"/>
    <property type="gene ID" value="PSU_v2.g18832"/>
</dbReference>
<evidence type="ECO:0000256" key="5">
    <source>
        <dbReference type="ARBA" id="ARBA00022670"/>
    </source>
</evidence>
<dbReference type="GO" id="GO:0004197">
    <property type="term" value="F:cysteine-type endopeptidase activity"/>
    <property type="evidence" value="ECO:0007669"/>
    <property type="project" value="TreeGrafter"/>
</dbReference>
<evidence type="ECO:0000256" key="4">
    <source>
        <dbReference type="ARBA" id="ARBA00022490"/>
    </source>
</evidence>
<proteinExistence type="inferred from homology"/>
<dbReference type="GO" id="GO:0015031">
    <property type="term" value="P:protein transport"/>
    <property type="evidence" value="ECO:0007669"/>
    <property type="project" value="UniProtKB-KW"/>
</dbReference>
<organism evidence="14 15">
    <name type="scientific">Panagrolaimus superbus</name>
    <dbReference type="NCBI Taxonomy" id="310955"/>
    <lineage>
        <taxon>Eukaryota</taxon>
        <taxon>Metazoa</taxon>
        <taxon>Ecdysozoa</taxon>
        <taxon>Nematoda</taxon>
        <taxon>Chromadorea</taxon>
        <taxon>Rhabditida</taxon>
        <taxon>Tylenchina</taxon>
        <taxon>Panagrolaimomorpha</taxon>
        <taxon>Panagrolaimoidea</taxon>
        <taxon>Panagrolaimidae</taxon>
        <taxon>Panagrolaimus</taxon>
    </lineage>
</organism>
<keyword evidence="3" id="KW-0813">Transport</keyword>
<keyword evidence="14" id="KW-1185">Reference proteome</keyword>
<dbReference type="InterPro" id="IPR038765">
    <property type="entry name" value="Papain-like_cys_pep_sf"/>
</dbReference>
<keyword evidence="5 11" id="KW-0645">Protease</keyword>
<evidence type="ECO:0000256" key="3">
    <source>
        <dbReference type="ARBA" id="ARBA00022448"/>
    </source>
</evidence>
<evidence type="ECO:0000256" key="8">
    <source>
        <dbReference type="ARBA" id="ARBA00022927"/>
    </source>
</evidence>
<comment type="catalytic activity">
    <reaction evidence="10">
        <text>[protein]-C-terminal L-amino acid-glycyl-phosphatidylethanolamide + H2O = [protein]-C-terminal L-amino acid-glycine + a 1,2-diacyl-sn-glycero-3-phosphoethanolamine</text>
        <dbReference type="Rhea" id="RHEA:67548"/>
        <dbReference type="Rhea" id="RHEA-COMP:17323"/>
        <dbReference type="Rhea" id="RHEA-COMP:17324"/>
        <dbReference type="ChEBI" id="CHEBI:15377"/>
        <dbReference type="ChEBI" id="CHEBI:64612"/>
        <dbReference type="ChEBI" id="CHEBI:172940"/>
        <dbReference type="ChEBI" id="CHEBI:172941"/>
    </reaction>
    <physiologicalReaction direction="left-to-right" evidence="10">
        <dbReference type="Rhea" id="RHEA:67549"/>
    </physiologicalReaction>
</comment>
<dbReference type="GO" id="GO:0000423">
    <property type="term" value="P:mitophagy"/>
    <property type="evidence" value="ECO:0007669"/>
    <property type="project" value="TreeGrafter"/>
</dbReference>
<evidence type="ECO:0000256" key="11">
    <source>
        <dbReference type="RuleBase" id="RU363115"/>
    </source>
</evidence>
<dbReference type="Pfam" id="PF03416">
    <property type="entry name" value="Peptidase_C54"/>
    <property type="match status" value="1"/>
</dbReference>
<evidence type="ECO:0000256" key="12">
    <source>
        <dbReference type="SAM" id="MobiDB-lite"/>
    </source>
</evidence>
<dbReference type="GO" id="GO:0034727">
    <property type="term" value="P:piecemeal microautophagy of the nucleus"/>
    <property type="evidence" value="ECO:0007669"/>
    <property type="project" value="TreeGrafter"/>
</dbReference>
<sequence>MKTVAAYFDRKPIENEDEEEESQISSGNGNNSQGLVDNFKRNIGNAWNSLAYGKWRRKEDILEDCNSQIWLLGRCYLPEGQGSSYEENCPLFFQDYHSRIWLTYRRDFPPLIPTNKTTDCGWGCMIRSAQMLVAQALTILFCGRAYRRISKPNIEMLQTIIKLFEDKDEADLGLHRLMSIATSQTDEKAVGQWYSPSRSLALLRDAINNSEHHLLQNVQIYLSADNCVVTSEVEILSCGWTKAIILVVCVRLGTKKINECYKHHVKSVLSMESSIGLVGGKPKHSVYFVGFHGDYLFDLDPHFAQKYSNLDENDSKIWETFHCQKPTRMLVEEMDPSCAVGFLVKSQTEFNQLIQQLSDSGIIENQSNRALKRSKSSHEGNSLFSVIDERIPSELMLCEYETPNLADDEDELHGFEVV</sequence>
<dbReference type="EC" id="3.4.22.-" evidence="11"/>
<comment type="subcellular location">
    <subcellularLocation>
        <location evidence="1 11">Cytoplasm</location>
    </subcellularLocation>
</comment>
<dbReference type="GO" id="GO:0035973">
    <property type="term" value="P:aggrephagy"/>
    <property type="evidence" value="ECO:0007669"/>
    <property type="project" value="TreeGrafter"/>
</dbReference>
<comment type="function">
    <text evidence="11">Cysteine protease that plays a key role in autophagy by mediating both proteolytic activation and delipidation of ATG8 family proteins.</text>
</comment>
<feature type="compositionally biased region" description="Low complexity" evidence="12">
    <location>
        <begin position="23"/>
        <end position="33"/>
    </location>
</feature>
<dbReference type="PANTHER" id="PTHR22624">
    <property type="entry name" value="CYSTEINE PROTEASE ATG4"/>
    <property type="match status" value="1"/>
</dbReference>